<dbReference type="FunFam" id="3.40.50.300:FF:000385">
    <property type="entry name" value="Structural maintenance of chromosomes 2"/>
    <property type="match status" value="1"/>
</dbReference>
<dbReference type="Pfam" id="PF02463">
    <property type="entry name" value="SMC_N"/>
    <property type="match status" value="1"/>
</dbReference>
<evidence type="ECO:0000259" key="3">
    <source>
        <dbReference type="Pfam" id="PF02463"/>
    </source>
</evidence>
<sequence length="516" mass="59637">MAGGHTDRSEGSVFTSLRPLHEWREELEQKRRELVELTAEIEKTAEISRKWHELKEVLTTAQRRLNAINENLKNSELGVVQNELEQAKKELEEVTVEVADKKKRFDEIGIIVKELESRKKNDKGFQEKEKKKLREKLDEIEQRSAKNKDNRESASRNILAKKAEVDELTEQIRLDLENLEAKLVELENKKKDLEDKGKEVEEALKNEKVVRDELDSLKRKVRQQDEEMKKVMKMVDSHKREKLKITSNIENFEKEVQRYVECEKLCKTAALKQKKRCEWIDQEEQHFGKKNTEYDFDGFSEERGQNNIKEISSNLEAMERKINTKASQNFDAVEAKLQDIKVKRGRVQQDRTTLLRTINVLDEKKVEEIEKAYKSVNSDFGNIFSTLLPGAHAQLVPLEGKSVLEGVEVRVSFNGQWKESLQELSGGQRSLVALSLILAMLKFKPAPLYILDEVDAALDLSHTANIGKMIKTHFTNSQFVVVSLKEGMFSNADVLFQTKFVDGTSTVRRTENHQLT</sequence>
<keyword evidence="1" id="KW-0175">Coiled coil</keyword>
<dbReference type="OrthoDB" id="10255539at2759"/>
<gene>
    <name evidence="4" type="ORF">CAMP_LOCUS6537</name>
</gene>
<feature type="region of interest" description="Disordered" evidence="2">
    <location>
        <begin position="119"/>
        <end position="157"/>
    </location>
</feature>
<organism evidence="4 5">
    <name type="scientific">Caenorhabditis angaria</name>
    <dbReference type="NCBI Taxonomy" id="860376"/>
    <lineage>
        <taxon>Eukaryota</taxon>
        <taxon>Metazoa</taxon>
        <taxon>Ecdysozoa</taxon>
        <taxon>Nematoda</taxon>
        <taxon>Chromadorea</taxon>
        <taxon>Rhabditida</taxon>
        <taxon>Rhabditina</taxon>
        <taxon>Rhabditomorpha</taxon>
        <taxon>Rhabditoidea</taxon>
        <taxon>Rhabditidae</taxon>
        <taxon>Peloderinae</taxon>
        <taxon>Caenorhabditis</taxon>
    </lineage>
</organism>
<comment type="caution">
    <text evidence="4">The sequence shown here is derived from an EMBL/GenBank/DDBJ whole genome shotgun (WGS) entry which is preliminary data.</text>
</comment>
<feature type="coiled-coil region" evidence="1">
    <location>
        <begin position="20"/>
        <end position="47"/>
    </location>
</feature>
<feature type="compositionally biased region" description="Basic and acidic residues" evidence="2">
    <location>
        <begin position="119"/>
        <end position="154"/>
    </location>
</feature>
<evidence type="ECO:0000256" key="2">
    <source>
        <dbReference type="SAM" id="MobiDB-lite"/>
    </source>
</evidence>
<evidence type="ECO:0000313" key="5">
    <source>
        <dbReference type="Proteomes" id="UP001152747"/>
    </source>
</evidence>
<dbReference type="InterPro" id="IPR027417">
    <property type="entry name" value="P-loop_NTPase"/>
</dbReference>
<accession>A0A9P1IF45</accession>
<feature type="coiled-coil region" evidence="1">
    <location>
        <begin position="301"/>
        <end position="328"/>
    </location>
</feature>
<dbReference type="SUPFAM" id="SSF52540">
    <property type="entry name" value="P-loop containing nucleoside triphosphate hydrolases"/>
    <property type="match status" value="1"/>
</dbReference>
<evidence type="ECO:0000256" key="1">
    <source>
        <dbReference type="SAM" id="Coils"/>
    </source>
</evidence>
<dbReference type="EMBL" id="CANHGI010000002">
    <property type="protein sequence ID" value="CAI5443900.1"/>
    <property type="molecule type" value="Genomic_DNA"/>
</dbReference>
<feature type="domain" description="RecF/RecN/SMC N-terminal" evidence="3">
    <location>
        <begin position="152"/>
        <end position="502"/>
    </location>
</feature>
<keyword evidence="5" id="KW-1185">Reference proteome</keyword>
<name>A0A9P1IF45_9PELO</name>
<dbReference type="Gene3D" id="3.40.50.300">
    <property type="entry name" value="P-loop containing nucleotide triphosphate hydrolases"/>
    <property type="match status" value="1"/>
</dbReference>
<dbReference type="Proteomes" id="UP001152747">
    <property type="component" value="Unassembled WGS sequence"/>
</dbReference>
<dbReference type="AlphaFoldDB" id="A0A9P1IF45"/>
<proteinExistence type="predicted"/>
<dbReference type="InterPro" id="IPR003395">
    <property type="entry name" value="RecF/RecN/SMC_N"/>
</dbReference>
<evidence type="ECO:0000313" key="4">
    <source>
        <dbReference type="EMBL" id="CAI5443900.1"/>
    </source>
</evidence>
<protein>
    <recommendedName>
        <fullName evidence="3">RecF/RecN/SMC N-terminal domain-containing protein</fullName>
    </recommendedName>
</protein>
<dbReference type="PANTHER" id="PTHR43977">
    <property type="entry name" value="STRUCTURAL MAINTENANCE OF CHROMOSOMES PROTEIN 3"/>
    <property type="match status" value="1"/>
</dbReference>
<reference evidence="4" key="1">
    <citation type="submission" date="2022-11" db="EMBL/GenBank/DDBJ databases">
        <authorList>
            <person name="Kikuchi T."/>
        </authorList>
    </citation>
    <scope>NUCLEOTIDE SEQUENCE</scope>
    <source>
        <strain evidence="4">PS1010</strain>
    </source>
</reference>